<dbReference type="FunFam" id="1.25.40.470:FF:000002">
    <property type="entry name" value="Coatomer subunit alpha"/>
    <property type="match status" value="1"/>
</dbReference>
<dbReference type="Pfam" id="PF04053">
    <property type="entry name" value="B-prop_COPA_B_2nd"/>
    <property type="match status" value="1"/>
</dbReference>
<feature type="repeat" description="WD" evidence="11">
    <location>
        <begin position="1409"/>
        <end position="1450"/>
    </location>
</feature>
<feature type="compositionally biased region" description="Polar residues" evidence="12">
    <location>
        <begin position="19"/>
        <end position="35"/>
    </location>
</feature>
<dbReference type="InterPro" id="IPR056176">
    <property type="entry name" value="TPR_COPA_B"/>
</dbReference>
<name>A0A4Q1BWB7_TREME</name>
<dbReference type="GO" id="GO:0030126">
    <property type="term" value="C:COPI vesicle coat"/>
    <property type="evidence" value="ECO:0007669"/>
    <property type="project" value="InterPro"/>
</dbReference>
<evidence type="ECO:0000256" key="9">
    <source>
        <dbReference type="ARBA" id="ARBA00023034"/>
    </source>
</evidence>
<dbReference type="InterPro" id="IPR020472">
    <property type="entry name" value="WD40_PAC1"/>
</dbReference>
<evidence type="ECO:0000256" key="12">
    <source>
        <dbReference type="SAM" id="MobiDB-lite"/>
    </source>
</evidence>
<evidence type="ECO:0000256" key="4">
    <source>
        <dbReference type="ARBA" id="ARBA00022490"/>
    </source>
</evidence>
<keyword evidence="13" id="KW-0812">Transmembrane</keyword>
<sequence>MSGSKPPSGGRRSSGKGAPTSQGAPSGVRSTSGTKFYNGPTIPIEVKEKAEEIKDKATNLTHKAGHVATQGGAVAKNQARKAISTARRHPWSIISIISTLPFLLLLSLTSTIICPPPKQHSPISKFVLSSLGLHSKSAYGPLREKFCYPANVYHDSVLVPYVYPQIENVQHTIVTHPIYTHHVLPTYTSANQVTRKIWNGPVKPVVNRVRRGAKRFYLTFVQPHLPWARQKVYLAFSPLTSRIEAAHKSYVSPHLSTAQRYANDASGRSYQLYQSVAGHPLTKQSAGYAATARDMAYKNYMVVRPHLIRAAKETRRVVLQVVLPRILKGLEITSGQIYRQSTIIRIKSGKFYAAYLEPHVGPYVDKVSLASKPYTDAFYVKIYKPFVKPILVAILPEVVMAPEPKKSFWAMIADILPEVGSSSVGEGKAAMKETYDRAEKVEAPKKVKESASSVKSKEKASASSIQQKAKESEKGKLSKTEIQKSAEVIKKRVDQAGQEGYDKLSSQLLDSHTKIVAEKMPLHAQNARQELDRFIDRVITGFNKFWTDPKKFTPELVDKMSRDAESRVAGEVRRVKAGLGDRRKFIEKEDQKLIDSASKGVDEAMGKEFEALLVQMSSVEGATTKDWSKLNAVKSAAETWKDKYHALATAKSPLKALNHQSASVDQGFALIHTELDDMFEGYKARTGILRRSALDQYEAAQELASASSSSSGSKPSSTGNGRYSILPVAEAVGIAAAGEAVIGKGKEQIMDAFNQASAALAGQESSTGIVDQAKSLGEQVISSASASVHSATRSAMSAVGVTPSPESPREHLESVVEAASNSVYSVYSAVEDQASSLSSAASDAIHQGTRSVISAVGGTPTPEGAAEHLASIGNVVAQGAAQVYGVVEENVHHATRSAMSAVGATPSPETPQEHFESIVDGASSLAGNAAASASSVIHDASSAVHDATRAGMRAIGVTPSPDSPKEHLESIANDASSLLHDATRSLVKAVGATPSPESPGEHLESVLDAAGSVYSNVDSKASSLYTEVSSTASSAVSEMTNQAALLASQIQSLVGLAPTPTPLASSASAYVGSLYLAGSTAGAELLAEGSSLLVSLQSEASKSIHSATRAASRAVGATPSPEGVKEHLESIFYVGLIGVHRVGSQLLVSSEGENLDKMQMLTKFESKSPRVKGIAFHPKTPLLAASLHNGTIQLWNYQMGTLVDRYDEHDGPVRGICFHPTQPIFCSGGDDYKIKVWNYKQRKCLFTLTGHLDYVRTVFFHREYPWIISASDDQTIRIWNWQSRTCIAILTGHNHYIMCAQFHPWDDLVVSASMDLTVRVWDISGLRKKNQAHQAPMSLDEQVSRANQGQADLFGNTDAVVKYVLEGHDRGVNWASFHPTLPLIVSCGDDRQIKLWRMSETKAWEVDSCRGHFNNVSMTMFHPRHELILSASEDKTIRVWDMTKRTAVQTFRREQDRFWVLCAHPELNLFAAGHDNGLIVFKLERERPAFSLSGNQLFYVKDKIIRMADLSTGTNQGICSVRKLGSQWAQPRTLSYNPAERSVLITAAAENGTYELVTLPKTSAPSPNDGKDTPSDGKKGTGACAIFVGRNRFAVLDKTGQNIEFRDLSASLTKTVKCPVTTNEIFYGGTGCLLLSSTSSVVLFDMQQSKVLAEISAPPVKYVVWSADGNTVALLSKHTITIANKALVQSALIHETIRIKSAAWDDSGILIYTTLNHIKYALPQGDNGIIKTLEQPVYLTRVKGQVVHCLDRTAKPRTITIDPTEYRFKLALIRKHYDEVLQIIRSSNLVGQSIIGYLQKKGYPEIALHFVQDPQTRFDLAVECGNLNVALEMARTVDREDVWERLGAAALKQGNHSIVETAYQKTKNFDKLSFLYLVTGNLQKLGMMQVIAAKRGDNMSRFQNSLYLGDVKSRVAILRETGQYPLAYYTAKTNGLDDTALDILEEAGMTEDDLPPPPQKSGHMSLAPPPVVFPQTDSNWPIKSLGESFFDRALANGGVDGLIGESAGMANGGEQLDAWAADEPIDVEVGEDEAEDEGWDLDAEVPIEPEPEVEVEAEIVEADLSEGVTAGVNEDEMWIKNSPLAADHAAAGAFESAMQLLNRQVAAVNFAPLKPLFLAAYEAAHVHVPANPSLPPLVLQVRRNPETTELREVLPVISFTLPDLQAGEVAEAKRHFSRGKFAESLTAFRSVLQKLLLVVATSAAEAEEIKELVISCKEYIIGLTMETERRRLVTEDADNVVRNLELAAYFTHCKLMPAHEQLALRSAMGVFSKAGNVSTAAVFARRLVDSSPSDAKVITQARSILTAGQRNPRDTHEIAYDHFTPFDICPASLTPIYAGSPSVQSAYTGARYLPEYKGSICVVDGVTQVGTPGSGLRSMV</sequence>
<feature type="repeat" description="WD" evidence="11">
    <location>
        <begin position="1365"/>
        <end position="1406"/>
    </location>
</feature>
<accession>A0A4Q1BWB7</accession>
<dbReference type="FunFam" id="2.130.10.10:FF:000010">
    <property type="entry name" value="Coatomer subunit alpha"/>
    <property type="match status" value="1"/>
</dbReference>
<dbReference type="CDD" id="cd22948">
    <property type="entry name" value="Coatomer_WDAD_alpha"/>
    <property type="match status" value="1"/>
</dbReference>
<feature type="repeat" description="WD" evidence="11">
    <location>
        <begin position="1248"/>
        <end position="1289"/>
    </location>
</feature>
<keyword evidence="8" id="KW-0653">Protein transport</keyword>
<evidence type="ECO:0000256" key="1">
    <source>
        <dbReference type="ARBA" id="ARBA00004255"/>
    </source>
</evidence>
<dbReference type="Pfam" id="PF23953">
    <property type="entry name" value="TPR_COPA_B"/>
    <property type="match status" value="1"/>
</dbReference>
<dbReference type="SUPFAM" id="SSF50978">
    <property type="entry name" value="WD40 repeat-like"/>
    <property type="match status" value="1"/>
</dbReference>
<evidence type="ECO:0000259" key="14">
    <source>
        <dbReference type="Pfam" id="PF04053"/>
    </source>
</evidence>
<feature type="domain" description="COPA/B second beta-propeller" evidence="14">
    <location>
        <begin position="1504"/>
        <end position="1751"/>
    </location>
</feature>
<dbReference type="Gene3D" id="1.25.40.470">
    <property type="match status" value="1"/>
</dbReference>
<feature type="compositionally biased region" description="Basic and acidic residues" evidence="12">
    <location>
        <begin position="468"/>
        <end position="480"/>
    </location>
</feature>
<feature type="repeat" description="WD" evidence="11">
    <location>
        <begin position="1164"/>
        <end position="1205"/>
    </location>
</feature>
<reference evidence="17 18" key="1">
    <citation type="submission" date="2016-06" db="EMBL/GenBank/DDBJ databases">
        <title>Evolution of pathogenesis and genome organization in the Tremellales.</title>
        <authorList>
            <person name="Cuomo C."/>
            <person name="Litvintseva A."/>
            <person name="Heitman J."/>
            <person name="Chen Y."/>
            <person name="Sun S."/>
            <person name="Springer D."/>
            <person name="Dromer F."/>
            <person name="Young S."/>
            <person name="Zeng Q."/>
            <person name="Chapman S."/>
            <person name="Gujja S."/>
            <person name="Saif S."/>
            <person name="Birren B."/>
        </authorList>
    </citation>
    <scope>NUCLEOTIDE SEQUENCE [LARGE SCALE GENOMIC DNA]</scope>
    <source>
        <strain evidence="17 18">ATCC 28783</strain>
    </source>
</reference>
<feature type="repeat" description="WD" evidence="11">
    <location>
        <begin position="1290"/>
        <end position="1324"/>
    </location>
</feature>
<dbReference type="Pfam" id="PF06957">
    <property type="entry name" value="COPI_C"/>
    <property type="match status" value="1"/>
</dbReference>
<feature type="domain" description="COPA/B TPR" evidence="16">
    <location>
        <begin position="1778"/>
        <end position="1933"/>
    </location>
</feature>
<dbReference type="VEuPathDB" id="FungiDB:TREMEDRAFT_71970"/>
<evidence type="ECO:0000256" key="8">
    <source>
        <dbReference type="ARBA" id="ARBA00022927"/>
    </source>
</evidence>
<dbReference type="SUPFAM" id="SSF82171">
    <property type="entry name" value="DPP6 N-terminal domain-like"/>
    <property type="match status" value="1"/>
</dbReference>
<comment type="subcellular location">
    <subcellularLocation>
        <location evidence="2">Cytoplasm</location>
    </subcellularLocation>
    <subcellularLocation>
        <location evidence="1">Golgi apparatus membrane</location>
        <topology evidence="1">Peripheral membrane protein</topology>
        <orientation evidence="1">Cytoplasmic side</orientation>
    </subcellularLocation>
</comment>
<dbReference type="STRING" id="5217.A0A4Q1BWB7"/>
<keyword evidence="4" id="KW-0963">Cytoplasm</keyword>
<evidence type="ECO:0000256" key="11">
    <source>
        <dbReference type="PROSITE-ProRule" id="PRU00221"/>
    </source>
</evidence>
<dbReference type="GO" id="GO:0006890">
    <property type="term" value="P:retrograde vesicle-mediated transport, Golgi to endoplasmic reticulum"/>
    <property type="evidence" value="ECO:0007669"/>
    <property type="project" value="TreeGrafter"/>
</dbReference>
<dbReference type="SMART" id="SM00320">
    <property type="entry name" value="WD40"/>
    <property type="match status" value="7"/>
</dbReference>
<feature type="repeat" description="WD" evidence="11">
    <location>
        <begin position="1206"/>
        <end position="1247"/>
    </location>
</feature>
<dbReference type="InterPro" id="IPR050844">
    <property type="entry name" value="Coatomer_complex_subunit"/>
</dbReference>
<gene>
    <name evidence="17" type="ORF">M231_00346</name>
</gene>
<dbReference type="Proteomes" id="UP000289152">
    <property type="component" value="Unassembled WGS sequence"/>
</dbReference>
<dbReference type="FunCoup" id="A0A4Q1BWB7">
    <property type="interactions" value="506"/>
</dbReference>
<keyword evidence="6" id="KW-0677">Repeat</keyword>
<organism evidence="17 18">
    <name type="scientific">Tremella mesenterica</name>
    <name type="common">Jelly fungus</name>
    <dbReference type="NCBI Taxonomy" id="5217"/>
    <lineage>
        <taxon>Eukaryota</taxon>
        <taxon>Fungi</taxon>
        <taxon>Dikarya</taxon>
        <taxon>Basidiomycota</taxon>
        <taxon>Agaricomycotina</taxon>
        <taxon>Tremellomycetes</taxon>
        <taxon>Tremellales</taxon>
        <taxon>Tremellaceae</taxon>
        <taxon>Tremella</taxon>
    </lineage>
</organism>
<dbReference type="PRINTS" id="PR00320">
    <property type="entry name" value="GPROTEINBRPT"/>
</dbReference>
<evidence type="ECO:0000256" key="7">
    <source>
        <dbReference type="ARBA" id="ARBA00022892"/>
    </source>
</evidence>
<feature type="region of interest" description="Disordered" evidence="12">
    <location>
        <begin position="1559"/>
        <end position="1578"/>
    </location>
</feature>
<evidence type="ECO:0000313" key="17">
    <source>
        <dbReference type="EMBL" id="RXK42356.1"/>
    </source>
</evidence>
<evidence type="ECO:0000259" key="15">
    <source>
        <dbReference type="Pfam" id="PF06957"/>
    </source>
</evidence>
<comment type="caution">
    <text evidence="17">The sequence shown here is derived from an EMBL/GenBank/DDBJ whole genome shotgun (WGS) entry which is preliminary data.</text>
</comment>
<dbReference type="InterPro" id="IPR001680">
    <property type="entry name" value="WD40_rpt"/>
</dbReference>
<evidence type="ECO:0000256" key="13">
    <source>
        <dbReference type="SAM" id="Phobius"/>
    </source>
</evidence>
<dbReference type="InterPro" id="IPR015943">
    <property type="entry name" value="WD40/YVTN_repeat-like_dom_sf"/>
</dbReference>
<feature type="region of interest" description="Disordered" evidence="12">
    <location>
        <begin position="435"/>
        <end position="480"/>
    </location>
</feature>
<dbReference type="PROSITE" id="PS50082">
    <property type="entry name" value="WD_REPEATS_2"/>
    <property type="match status" value="6"/>
</dbReference>
<keyword evidence="13" id="KW-1133">Transmembrane helix</keyword>
<dbReference type="PROSITE" id="PS00678">
    <property type="entry name" value="WD_REPEATS_1"/>
    <property type="match status" value="2"/>
</dbReference>
<keyword evidence="9" id="KW-0333">Golgi apparatus</keyword>
<keyword evidence="7" id="KW-0931">ER-Golgi transport</keyword>
<feature type="domain" description="Coatomer alpha subunit C-terminal" evidence="15">
    <location>
        <begin position="2026"/>
        <end position="2378"/>
    </location>
</feature>
<evidence type="ECO:0000256" key="6">
    <source>
        <dbReference type="ARBA" id="ARBA00022737"/>
    </source>
</evidence>
<evidence type="ECO:0000313" key="18">
    <source>
        <dbReference type="Proteomes" id="UP000289152"/>
    </source>
</evidence>
<keyword evidence="3" id="KW-0813">Transport</keyword>
<keyword evidence="18" id="KW-1185">Reference proteome</keyword>
<evidence type="ECO:0000256" key="3">
    <source>
        <dbReference type="ARBA" id="ARBA00022448"/>
    </source>
</evidence>
<dbReference type="PANTHER" id="PTHR19876">
    <property type="entry name" value="COATOMER"/>
    <property type="match status" value="1"/>
</dbReference>
<feature type="transmembrane region" description="Helical" evidence="13">
    <location>
        <begin position="91"/>
        <end position="113"/>
    </location>
</feature>
<dbReference type="GO" id="GO:0000139">
    <property type="term" value="C:Golgi membrane"/>
    <property type="evidence" value="ECO:0007669"/>
    <property type="project" value="UniProtKB-SubCell"/>
</dbReference>
<dbReference type="Gene3D" id="2.130.10.10">
    <property type="entry name" value="YVTN repeat-like/Quinoprotein amine dehydrogenase"/>
    <property type="match status" value="1"/>
</dbReference>
<feature type="compositionally biased region" description="Basic and acidic residues" evidence="12">
    <location>
        <begin position="435"/>
        <end position="460"/>
    </location>
</feature>
<evidence type="ECO:0000259" key="16">
    <source>
        <dbReference type="Pfam" id="PF23953"/>
    </source>
</evidence>
<dbReference type="GO" id="GO:0005198">
    <property type="term" value="F:structural molecule activity"/>
    <property type="evidence" value="ECO:0007669"/>
    <property type="project" value="InterPro"/>
</dbReference>
<dbReference type="PROSITE" id="PS50294">
    <property type="entry name" value="WD_REPEATS_REGION"/>
    <property type="match status" value="5"/>
</dbReference>
<dbReference type="InParanoid" id="A0A4Q1BWB7"/>
<dbReference type="InterPro" id="IPR036322">
    <property type="entry name" value="WD40_repeat_dom_sf"/>
</dbReference>
<dbReference type="OrthoDB" id="10261470at2759"/>
<feature type="region of interest" description="Disordered" evidence="12">
    <location>
        <begin position="1"/>
        <end position="40"/>
    </location>
</feature>
<dbReference type="PANTHER" id="PTHR19876:SF1">
    <property type="entry name" value="COATOMER SUBUNIT ALPHA"/>
    <property type="match status" value="1"/>
</dbReference>
<dbReference type="VEuPathDB" id="FungiDB:TREMEDRAFT_39829"/>
<proteinExistence type="predicted"/>
<feature type="compositionally biased region" description="Basic and acidic residues" evidence="12">
    <location>
        <begin position="1569"/>
        <end position="1578"/>
    </location>
</feature>
<dbReference type="InterPro" id="IPR047312">
    <property type="entry name" value="Coatomer_alpha_WD-assoc_reg"/>
</dbReference>
<dbReference type="InterPro" id="IPR019775">
    <property type="entry name" value="WD40_repeat_CS"/>
</dbReference>
<keyword evidence="10 13" id="KW-0472">Membrane</keyword>
<keyword evidence="5 11" id="KW-0853">WD repeat</keyword>
<evidence type="ECO:0000256" key="10">
    <source>
        <dbReference type="ARBA" id="ARBA00023136"/>
    </source>
</evidence>
<dbReference type="GO" id="GO:0006888">
    <property type="term" value="P:endoplasmic reticulum to Golgi vesicle-mediated transport"/>
    <property type="evidence" value="ECO:0007669"/>
    <property type="project" value="TreeGrafter"/>
</dbReference>
<dbReference type="InterPro" id="IPR006692">
    <property type="entry name" value="Beta-prop_COPA/B_2nd"/>
</dbReference>
<dbReference type="EMBL" id="SDIL01000002">
    <property type="protein sequence ID" value="RXK42356.1"/>
    <property type="molecule type" value="Genomic_DNA"/>
</dbReference>
<protein>
    <submittedName>
        <fullName evidence="17">Coatomer protein complex, subunit alpha (Xenin)</fullName>
    </submittedName>
</protein>
<feature type="compositionally biased region" description="Low complexity" evidence="12">
    <location>
        <begin position="1"/>
        <end position="17"/>
    </location>
</feature>
<dbReference type="Pfam" id="PF00400">
    <property type="entry name" value="WD40"/>
    <property type="match status" value="6"/>
</dbReference>
<dbReference type="GO" id="GO:0006891">
    <property type="term" value="P:intra-Golgi vesicle-mediated transport"/>
    <property type="evidence" value="ECO:0007669"/>
    <property type="project" value="TreeGrafter"/>
</dbReference>
<dbReference type="CDD" id="cd00200">
    <property type="entry name" value="WD40"/>
    <property type="match status" value="1"/>
</dbReference>
<dbReference type="GO" id="GO:0006886">
    <property type="term" value="P:intracellular protein transport"/>
    <property type="evidence" value="ECO:0007669"/>
    <property type="project" value="InterPro"/>
</dbReference>
<evidence type="ECO:0000256" key="2">
    <source>
        <dbReference type="ARBA" id="ARBA00004496"/>
    </source>
</evidence>
<dbReference type="InterPro" id="IPR010714">
    <property type="entry name" value="Coatomer_asu_C"/>
</dbReference>
<evidence type="ECO:0000256" key="5">
    <source>
        <dbReference type="ARBA" id="ARBA00022574"/>
    </source>
</evidence>